<evidence type="ECO:0000313" key="1">
    <source>
        <dbReference type="EMBL" id="KAK8781453.1"/>
    </source>
</evidence>
<gene>
    <name evidence="1" type="ORF">V5799_017206</name>
</gene>
<sequence length="76" mass="8135">MAAWCSATESLSLQALEATADANKRVPGAHLEHGLEKLLMACSKTLKVLTVVGSDNLLTDSPVLCKPGVFRDRQRA</sequence>
<reference evidence="1 2" key="1">
    <citation type="journal article" date="2023" name="Arcadia Sci">
        <title>De novo assembly of a long-read Amblyomma americanum tick genome.</title>
        <authorList>
            <person name="Chou S."/>
            <person name="Poskanzer K.E."/>
            <person name="Rollins M."/>
            <person name="Thuy-Boun P.S."/>
        </authorList>
    </citation>
    <scope>NUCLEOTIDE SEQUENCE [LARGE SCALE GENOMIC DNA]</scope>
    <source>
        <strain evidence="1">F_SG_1</strain>
        <tissue evidence="1">Salivary glands</tissue>
    </source>
</reference>
<proteinExistence type="predicted"/>
<accession>A0AAQ4F3T1</accession>
<evidence type="ECO:0000313" key="2">
    <source>
        <dbReference type="Proteomes" id="UP001321473"/>
    </source>
</evidence>
<organism evidence="1 2">
    <name type="scientific">Amblyomma americanum</name>
    <name type="common">Lone star tick</name>
    <dbReference type="NCBI Taxonomy" id="6943"/>
    <lineage>
        <taxon>Eukaryota</taxon>
        <taxon>Metazoa</taxon>
        <taxon>Ecdysozoa</taxon>
        <taxon>Arthropoda</taxon>
        <taxon>Chelicerata</taxon>
        <taxon>Arachnida</taxon>
        <taxon>Acari</taxon>
        <taxon>Parasitiformes</taxon>
        <taxon>Ixodida</taxon>
        <taxon>Ixodoidea</taxon>
        <taxon>Ixodidae</taxon>
        <taxon>Amblyomminae</taxon>
        <taxon>Amblyomma</taxon>
    </lineage>
</organism>
<dbReference type="Proteomes" id="UP001321473">
    <property type="component" value="Unassembled WGS sequence"/>
</dbReference>
<keyword evidence="2" id="KW-1185">Reference proteome</keyword>
<protein>
    <submittedName>
        <fullName evidence="1">Uncharacterized protein</fullName>
    </submittedName>
</protein>
<dbReference type="EMBL" id="JARKHS020007701">
    <property type="protein sequence ID" value="KAK8781453.1"/>
    <property type="molecule type" value="Genomic_DNA"/>
</dbReference>
<comment type="caution">
    <text evidence="1">The sequence shown here is derived from an EMBL/GenBank/DDBJ whole genome shotgun (WGS) entry which is preliminary data.</text>
</comment>
<name>A0AAQ4F3T1_AMBAM</name>
<dbReference type="AlphaFoldDB" id="A0AAQ4F3T1"/>